<dbReference type="InterPro" id="IPR009081">
    <property type="entry name" value="PP-bd_ACP"/>
</dbReference>
<evidence type="ECO:0000259" key="4">
    <source>
        <dbReference type="Pfam" id="PF00550"/>
    </source>
</evidence>
<dbReference type="Gene3D" id="3.40.50.12780">
    <property type="entry name" value="N-terminal domain of ligase-like"/>
    <property type="match status" value="1"/>
</dbReference>
<dbReference type="InterPro" id="IPR036736">
    <property type="entry name" value="ACP-like_sf"/>
</dbReference>
<evidence type="ECO:0000259" key="6">
    <source>
        <dbReference type="Pfam" id="PF24866"/>
    </source>
</evidence>
<evidence type="ECO:0000256" key="1">
    <source>
        <dbReference type="SAM" id="MobiDB-lite"/>
    </source>
</evidence>
<dbReference type="Proteomes" id="UP000253729">
    <property type="component" value="Unassembled WGS sequence"/>
</dbReference>
<dbReference type="STRING" id="1341132.A0A3F3PHX5"/>
<sequence>MNFLTVVTTLALCLITFTTALSTPPAVEDATLPSDSSSWSDLVKRRGGGGGHGGGGSGGRVASGRTGNCGSSSRTSSSSNVGGSSRSGSGTRPAYGGGGYYAGGASAPYTSGAKSRSGVTPYLLPAATVPLYFPGRWAYGAYVYPYSYHYHYVDDTTHKNESMPVNCICQQYLECGCDENSNSTFYGSLFNGTQPKNTSVVVVIDVNSTTSIYINGTLANGTTAADSAVAHLGCRLGREKIALLASSDLTMVLTLFSLSRLGYSVMMLSPRLSAVACVALLDEVSCNKVLYGQNPAMRATIGEIASLRLITAWPITSLPNATSAGHTENPVAHELDCGLPHVEEDDTALILHSSGSTGVLNPRYVAHKVLISQMQGSRGLSVFSPLPWYHGLGLATALQAMYAQKTAFSMGCRNPDDGKVIDEPEGITMLKACKMVTYSGGACPDHLRDQLVAKGVRFGGVLGSAGLVAESISRPTDDHDWSYLQFFDHIQRFVRMKWVSECVYLPGHPSLSASNADDGSYYSRDLFVQHPIHPKRWKYVARRDDCVTLINGEKVLPLRIEGTIRQHPLVDEAVVVGVQKAEPELLIFRAAAAQDTPAEQVLDHIWPTVEEANAWAEQFSRISRAIVIVLPAGAACPRTDKGSIIRAQVYNDYKDDISKDVQPLPRRNELRLPVSTVHEDLYSHGVDSLQAIQLRRQICRDFKFADAATVPKNLVYDAGNISRLAELIYAIQHGQDTQHEDEWALARDWVQQYSSFSGTPGSGARSNEKAAILTGATGSIGAHLLQTLLADETITTVYCLTRQSNPHDTLFPNLRRKQIIIPPAWAERIVALQSDLAQSDLGVGDKLLHQMKRSVSLIIHVAWPVNFTLPLPSFEPHVKGLHNLISFSLSVNAPAPAVLLFCSSVSTALASPAPEIEEIPMEPNCALDMGYSRSKFVGEQLVSRAREAGAHAYSVRVGQVSGHSERGLWNDSEAIPLMIRSAPTGAITGSGHLVLLAAGGSPRRLSAGDR</sequence>
<feature type="region of interest" description="Disordered" evidence="1">
    <location>
        <begin position="25"/>
        <end position="90"/>
    </location>
</feature>
<dbReference type="InterPro" id="IPR056634">
    <property type="entry name" value="DUF7732"/>
</dbReference>
<feature type="compositionally biased region" description="Low complexity" evidence="1">
    <location>
        <begin position="62"/>
        <end position="90"/>
    </location>
</feature>
<feature type="domain" description="DUF7732" evidence="6">
    <location>
        <begin position="100"/>
        <end position="222"/>
    </location>
</feature>
<dbReference type="SUPFAM" id="SSF47336">
    <property type="entry name" value="ACP-like"/>
    <property type="match status" value="1"/>
</dbReference>
<feature type="domain" description="Thioester reductase (TE)" evidence="5">
    <location>
        <begin position="773"/>
        <end position="986"/>
    </location>
</feature>
<dbReference type="PANTHER" id="PTHR42091">
    <property type="entry name" value="CONSERVED GLYCINE-RICH PROTEIN (AFU_ORTHOLOGUE AFUA_7G02440)"/>
    <property type="match status" value="1"/>
</dbReference>
<feature type="domain" description="AMP-dependent synthetase/ligase" evidence="3">
    <location>
        <begin position="232"/>
        <end position="402"/>
    </location>
</feature>
<dbReference type="EMBL" id="KZ852134">
    <property type="protein sequence ID" value="RDH26555.1"/>
    <property type="molecule type" value="Genomic_DNA"/>
</dbReference>
<evidence type="ECO:0000256" key="2">
    <source>
        <dbReference type="SAM" id="SignalP"/>
    </source>
</evidence>
<evidence type="ECO:0008006" key="9">
    <source>
        <dbReference type="Google" id="ProtNLM"/>
    </source>
</evidence>
<evidence type="ECO:0000313" key="8">
    <source>
        <dbReference type="Proteomes" id="UP000253729"/>
    </source>
</evidence>
<evidence type="ECO:0000313" key="7">
    <source>
        <dbReference type="EMBL" id="RDH26555.1"/>
    </source>
</evidence>
<dbReference type="Pfam" id="PF24866">
    <property type="entry name" value="DUF7732"/>
    <property type="match status" value="1"/>
</dbReference>
<dbReference type="PANTHER" id="PTHR42091:SF1">
    <property type="entry name" value="CONSERVED GLYCINE-RICH PROTEIN (AFU_ORTHOLOGUE AFUA_7G02440)"/>
    <property type="match status" value="1"/>
</dbReference>
<dbReference type="Pfam" id="PF00550">
    <property type="entry name" value="PP-binding"/>
    <property type="match status" value="1"/>
</dbReference>
<keyword evidence="8" id="KW-1185">Reference proteome</keyword>
<feature type="signal peptide" evidence="2">
    <location>
        <begin position="1"/>
        <end position="20"/>
    </location>
</feature>
<organism evidence="7 8">
    <name type="scientific">Aspergillus welwitschiae</name>
    <dbReference type="NCBI Taxonomy" id="1341132"/>
    <lineage>
        <taxon>Eukaryota</taxon>
        <taxon>Fungi</taxon>
        <taxon>Dikarya</taxon>
        <taxon>Ascomycota</taxon>
        <taxon>Pezizomycotina</taxon>
        <taxon>Eurotiomycetes</taxon>
        <taxon>Eurotiomycetidae</taxon>
        <taxon>Eurotiales</taxon>
        <taxon>Aspergillaceae</taxon>
        <taxon>Aspergillus</taxon>
        <taxon>Aspergillus subgen. Circumdati</taxon>
    </lineage>
</organism>
<dbReference type="InterPro" id="IPR045851">
    <property type="entry name" value="AMP-bd_C_sf"/>
</dbReference>
<keyword evidence="2" id="KW-0732">Signal</keyword>
<dbReference type="InterPro" id="IPR013120">
    <property type="entry name" value="FAR_NAD-bd"/>
</dbReference>
<dbReference type="SUPFAM" id="SSF56801">
    <property type="entry name" value="Acetyl-CoA synthetase-like"/>
    <property type="match status" value="1"/>
</dbReference>
<dbReference type="InterPro" id="IPR042099">
    <property type="entry name" value="ANL_N_sf"/>
</dbReference>
<feature type="domain" description="Carrier" evidence="4">
    <location>
        <begin position="670"/>
        <end position="728"/>
    </location>
</feature>
<dbReference type="Gene3D" id="3.40.50.720">
    <property type="entry name" value="NAD(P)-binding Rossmann-like Domain"/>
    <property type="match status" value="1"/>
</dbReference>
<dbReference type="Gene3D" id="3.30.300.30">
    <property type="match status" value="1"/>
</dbReference>
<evidence type="ECO:0000259" key="3">
    <source>
        <dbReference type="Pfam" id="PF00501"/>
    </source>
</evidence>
<dbReference type="Pfam" id="PF00501">
    <property type="entry name" value="AMP-binding"/>
    <property type="match status" value="1"/>
</dbReference>
<proteinExistence type="predicted"/>
<accession>A0A3F3PHX5</accession>
<dbReference type="AlphaFoldDB" id="A0A3F3PHX5"/>
<evidence type="ECO:0000259" key="5">
    <source>
        <dbReference type="Pfam" id="PF07993"/>
    </source>
</evidence>
<feature type="chain" id="PRO_5017669907" description="Carrier domain-containing protein" evidence="2">
    <location>
        <begin position="21"/>
        <end position="1010"/>
    </location>
</feature>
<dbReference type="GeneID" id="38141015"/>
<feature type="compositionally biased region" description="Gly residues" evidence="1">
    <location>
        <begin position="48"/>
        <end position="61"/>
    </location>
</feature>
<dbReference type="SUPFAM" id="SSF51735">
    <property type="entry name" value="NAD(P)-binding Rossmann-fold domains"/>
    <property type="match status" value="1"/>
</dbReference>
<dbReference type="Pfam" id="PF23562">
    <property type="entry name" value="AMP-binding_C_3"/>
    <property type="match status" value="1"/>
</dbReference>
<protein>
    <recommendedName>
        <fullName evidence="9">Carrier domain-containing protein</fullName>
    </recommendedName>
</protein>
<dbReference type="InterPro" id="IPR036291">
    <property type="entry name" value="NAD(P)-bd_dom_sf"/>
</dbReference>
<gene>
    <name evidence="7" type="ORF">BDQ94DRAFT_176294</name>
</gene>
<dbReference type="Pfam" id="PF07993">
    <property type="entry name" value="NAD_binding_4"/>
    <property type="match status" value="1"/>
</dbReference>
<dbReference type="InterPro" id="IPR000873">
    <property type="entry name" value="AMP-dep_synth/lig_dom"/>
</dbReference>
<reference evidence="7 8" key="1">
    <citation type="submission" date="2018-07" db="EMBL/GenBank/DDBJ databases">
        <title>The genomes of Aspergillus section Nigri reveals drivers in fungal speciation.</title>
        <authorList>
            <consortium name="DOE Joint Genome Institute"/>
            <person name="Vesth T.C."/>
            <person name="Nybo J."/>
            <person name="Theobald S."/>
            <person name="Brandl J."/>
            <person name="Frisvad J.C."/>
            <person name="Nielsen K.F."/>
            <person name="Lyhne E.K."/>
            <person name="Kogle M.E."/>
            <person name="Kuo A."/>
            <person name="Riley R."/>
            <person name="Clum A."/>
            <person name="Nolan M."/>
            <person name="Lipzen A."/>
            <person name="Salamov A."/>
            <person name="Henrissat B."/>
            <person name="Wiebenga A."/>
            <person name="De vries R.P."/>
            <person name="Grigoriev I.V."/>
            <person name="Mortensen U.H."/>
            <person name="Andersen M.R."/>
            <person name="Baker S.E."/>
        </authorList>
    </citation>
    <scope>NUCLEOTIDE SEQUENCE [LARGE SCALE GENOMIC DNA]</scope>
    <source>
        <strain evidence="7 8">CBS 139.54b</strain>
    </source>
</reference>
<name>A0A3F3PHX5_9EURO</name>
<dbReference type="RefSeq" id="XP_026619577.1">
    <property type="nucleotide sequence ID" value="XM_026772659.1"/>
</dbReference>